<sequence length="17" mass="1946">MSWKPESFGNKVAIHSK</sequence>
<dbReference type="EMBL" id="GGEC01091557">
    <property type="protein sequence ID" value="MBX72041.1"/>
    <property type="molecule type" value="Transcribed_RNA"/>
</dbReference>
<reference evidence="1" key="1">
    <citation type="submission" date="2018-02" db="EMBL/GenBank/DDBJ databases">
        <title>Rhizophora mucronata_Transcriptome.</title>
        <authorList>
            <person name="Meera S.P."/>
            <person name="Sreeshan A."/>
            <person name="Augustine A."/>
        </authorList>
    </citation>
    <scope>NUCLEOTIDE SEQUENCE</scope>
    <source>
        <tissue evidence="1">Leaf</tissue>
    </source>
</reference>
<evidence type="ECO:0000313" key="1">
    <source>
        <dbReference type="EMBL" id="MBX72041.1"/>
    </source>
</evidence>
<proteinExistence type="predicted"/>
<name>A0A2P2QYP6_RHIMU</name>
<accession>A0A2P2QYP6</accession>
<dbReference type="AlphaFoldDB" id="A0A2P2QYP6"/>
<organism evidence="1">
    <name type="scientific">Rhizophora mucronata</name>
    <name type="common">Asiatic mangrove</name>
    <dbReference type="NCBI Taxonomy" id="61149"/>
    <lineage>
        <taxon>Eukaryota</taxon>
        <taxon>Viridiplantae</taxon>
        <taxon>Streptophyta</taxon>
        <taxon>Embryophyta</taxon>
        <taxon>Tracheophyta</taxon>
        <taxon>Spermatophyta</taxon>
        <taxon>Magnoliopsida</taxon>
        <taxon>eudicotyledons</taxon>
        <taxon>Gunneridae</taxon>
        <taxon>Pentapetalae</taxon>
        <taxon>rosids</taxon>
        <taxon>fabids</taxon>
        <taxon>Malpighiales</taxon>
        <taxon>Rhizophoraceae</taxon>
        <taxon>Rhizophora</taxon>
    </lineage>
</organism>
<protein>
    <submittedName>
        <fullName evidence="1">Uncharacterized protein</fullName>
    </submittedName>
</protein>